<dbReference type="Proteomes" id="UP000033881">
    <property type="component" value="Unassembled WGS sequence"/>
</dbReference>
<reference evidence="1 2" key="1">
    <citation type="journal article" date="2015" name="Nature">
        <title>rRNA introns, odd ribosomes, and small enigmatic genomes across a large radiation of phyla.</title>
        <authorList>
            <person name="Brown C.T."/>
            <person name="Hug L.A."/>
            <person name="Thomas B.C."/>
            <person name="Sharon I."/>
            <person name="Castelle C.J."/>
            <person name="Singh A."/>
            <person name="Wilkins M.J."/>
            <person name="Williams K.H."/>
            <person name="Banfield J.F."/>
        </authorList>
    </citation>
    <scope>NUCLEOTIDE SEQUENCE [LARGE SCALE GENOMIC DNA]</scope>
</reference>
<evidence type="ECO:0000313" key="2">
    <source>
        <dbReference type="Proteomes" id="UP000033881"/>
    </source>
</evidence>
<protein>
    <submittedName>
        <fullName evidence="1">Uncharacterized protein</fullName>
    </submittedName>
</protein>
<evidence type="ECO:0000313" key="1">
    <source>
        <dbReference type="EMBL" id="KKR00022.1"/>
    </source>
</evidence>
<proteinExistence type="predicted"/>
<dbReference type="AlphaFoldDB" id="A0A0G0QE69"/>
<comment type="caution">
    <text evidence="1">The sequence shown here is derived from an EMBL/GenBank/DDBJ whole genome shotgun (WGS) entry which is preliminary data.</text>
</comment>
<dbReference type="STRING" id="1618574.UT24_C0018G0004"/>
<sequence length="115" mass="13025">MTYDDFVKNLEQSVPNLLDFGSTHRDSAVDYTNRNAKFVLDEVATTIGVSGADSDFLLELDGICYLATLGICYYYKLTKMPSQEGYDAVNHYFDRYERSLVSLKQQIEQVIGTCP</sequence>
<dbReference type="EMBL" id="LBWB01000018">
    <property type="protein sequence ID" value="KKR00022.1"/>
    <property type="molecule type" value="Genomic_DNA"/>
</dbReference>
<organism evidence="1 2">
    <name type="scientific">Candidatus Woesebacteria bacterium GW2011_GWB1_39_12</name>
    <dbReference type="NCBI Taxonomy" id="1618574"/>
    <lineage>
        <taxon>Bacteria</taxon>
        <taxon>Candidatus Woeseibacteriota</taxon>
    </lineage>
</organism>
<accession>A0A0G0QE69</accession>
<name>A0A0G0QE69_9BACT</name>
<gene>
    <name evidence="1" type="ORF">UT24_C0018G0004</name>
</gene>